<accession>A0A1J3E2T2</accession>
<feature type="region of interest" description="Disordered" evidence="1">
    <location>
        <begin position="135"/>
        <end position="163"/>
    </location>
</feature>
<gene>
    <name evidence="2" type="ORF">GA_TR15223_c0_g1_i1_g.46762</name>
</gene>
<dbReference type="PANTHER" id="PTHR33130:SF43">
    <property type="entry name" value="OS01G0688600 PROTEIN"/>
    <property type="match status" value="1"/>
</dbReference>
<proteinExistence type="predicted"/>
<dbReference type="InterPro" id="IPR012438">
    <property type="entry name" value="DUF1639"/>
</dbReference>
<feature type="compositionally biased region" description="Basic residues" evidence="1">
    <location>
        <begin position="254"/>
        <end position="267"/>
    </location>
</feature>
<reference evidence="2" key="1">
    <citation type="submission" date="2016-07" db="EMBL/GenBank/DDBJ databases">
        <title>De novo transcriptome assembly of four accessions of the metal hyperaccumulator plant Noccaea caerulescens.</title>
        <authorList>
            <person name="Blande D."/>
            <person name="Halimaa P."/>
            <person name="Tervahauta A.I."/>
            <person name="Aarts M.G."/>
            <person name="Karenlampi S.O."/>
        </authorList>
    </citation>
    <scope>NUCLEOTIDE SEQUENCE</scope>
</reference>
<organism evidence="2">
    <name type="scientific">Noccaea caerulescens</name>
    <name type="common">Alpine penny-cress</name>
    <name type="synonym">Thlaspi caerulescens</name>
    <dbReference type="NCBI Taxonomy" id="107243"/>
    <lineage>
        <taxon>Eukaryota</taxon>
        <taxon>Viridiplantae</taxon>
        <taxon>Streptophyta</taxon>
        <taxon>Embryophyta</taxon>
        <taxon>Tracheophyta</taxon>
        <taxon>Spermatophyta</taxon>
        <taxon>Magnoliopsida</taxon>
        <taxon>eudicotyledons</taxon>
        <taxon>Gunneridae</taxon>
        <taxon>Pentapetalae</taxon>
        <taxon>rosids</taxon>
        <taxon>malvids</taxon>
        <taxon>Brassicales</taxon>
        <taxon>Brassicaceae</taxon>
        <taxon>Coluteocarpeae</taxon>
        <taxon>Noccaea</taxon>
    </lineage>
</organism>
<name>A0A1J3E2T2_NOCCA</name>
<sequence>MVLRGEMTTTTRPERSKTTLHNFTLPNLKWGSQRHLKCMKIDSMMSSGSGSGDHRLRRRSPPFKFAGSSVSIPFRFGDAGHRSNGNYDQHHRLRDAPFKSAENGDEEEGVEEFRVKIMSDLKAVRDKITQSMFRKDAVEEQDEERKTDESGQEKDKETEISPVKPWNLRKRRAACKEPISGIQYNSLNQIRNGFAAIEEKTVNPSPSRNDSTRVKDRGGVVEAEASKETVRPKFSVKLSKKEIEEDFMATLGHRPPRRPKKRPRTVQKKLDSLHPGFYLTEVTLDAYKVPEETKNPQR</sequence>
<evidence type="ECO:0000313" key="2">
    <source>
        <dbReference type="EMBL" id="JAU26475.1"/>
    </source>
</evidence>
<dbReference type="Pfam" id="PF07797">
    <property type="entry name" value="DUF1639"/>
    <property type="match status" value="1"/>
</dbReference>
<dbReference type="EMBL" id="GEVI01005845">
    <property type="protein sequence ID" value="JAU26475.1"/>
    <property type="molecule type" value="Transcribed_RNA"/>
</dbReference>
<feature type="compositionally biased region" description="Basic and acidic residues" evidence="1">
    <location>
        <begin position="135"/>
        <end position="159"/>
    </location>
</feature>
<feature type="region of interest" description="Disordered" evidence="1">
    <location>
        <begin position="45"/>
        <end position="64"/>
    </location>
</feature>
<evidence type="ECO:0000256" key="1">
    <source>
        <dbReference type="SAM" id="MobiDB-lite"/>
    </source>
</evidence>
<dbReference type="PANTHER" id="PTHR33130">
    <property type="entry name" value="PUTATIVE (DUF1639)-RELATED"/>
    <property type="match status" value="1"/>
</dbReference>
<feature type="region of interest" description="Disordered" evidence="1">
    <location>
        <begin position="251"/>
        <end position="270"/>
    </location>
</feature>
<protein>
    <submittedName>
        <fullName evidence="2">Uncharacterized protein</fullName>
    </submittedName>
</protein>
<dbReference type="AlphaFoldDB" id="A0A1J3E2T2"/>